<dbReference type="PROSITE" id="PS50158">
    <property type="entry name" value="ZF_CCHC"/>
    <property type="match status" value="1"/>
</dbReference>
<feature type="compositionally biased region" description="Polar residues" evidence="3">
    <location>
        <begin position="373"/>
        <end position="384"/>
    </location>
</feature>
<dbReference type="AlphaFoldDB" id="A0A0C9V8M1"/>
<dbReference type="Proteomes" id="UP000054279">
    <property type="component" value="Unassembled WGS sequence"/>
</dbReference>
<dbReference type="InterPro" id="IPR036875">
    <property type="entry name" value="Znf_CCHC_sf"/>
</dbReference>
<dbReference type="SUPFAM" id="SSF57756">
    <property type="entry name" value="Retrovirus zinc finger-like domains"/>
    <property type="match status" value="1"/>
</dbReference>
<keyword evidence="2" id="KW-0479">Metal-binding</keyword>
<gene>
    <name evidence="5" type="ORF">M422DRAFT_264293</name>
</gene>
<feature type="compositionally biased region" description="Pro residues" evidence="3">
    <location>
        <begin position="107"/>
        <end position="116"/>
    </location>
</feature>
<evidence type="ECO:0000256" key="1">
    <source>
        <dbReference type="ARBA" id="ARBA00022664"/>
    </source>
</evidence>
<protein>
    <recommendedName>
        <fullName evidence="4">CCHC-type domain-containing protein</fullName>
    </recommendedName>
</protein>
<evidence type="ECO:0000313" key="5">
    <source>
        <dbReference type="EMBL" id="KIJ33676.1"/>
    </source>
</evidence>
<evidence type="ECO:0000256" key="2">
    <source>
        <dbReference type="PROSITE-ProRule" id="PRU00047"/>
    </source>
</evidence>
<accession>A0A0C9V8M1</accession>
<feature type="region of interest" description="Disordered" evidence="3">
    <location>
        <begin position="1"/>
        <end position="144"/>
    </location>
</feature>
<keyword evidence="2" id="KW-0863">Zinc-finger</keyword>
<feature type="compositionally biased region" description="Low complexity" evidence="3">
    <location>
        <begin position="90"/>
        <end position="99"/>
    </location>
</feature>
<feature type="compositionally biased region" description="Basic and acidic residues" evidence="3">
    <location>
        <begin position="385"/>
        <end position="394"/>
    </location>
</feature>
<sequence>MTSKSKATSKPIEAVKRPTFRFSNSPPPATSLSDQKARYATKHGEVVEPLVTDRKSRTSQPQPTMSRTATITEVQEVPDETVQGSDRVESVGVESVVSVPDYSIQEPQPPRDPTPPRNRQDGGGGGGDPNPDHSDGSSNQDRDCDRKCRHWRKHYYYSESSDSDSEEDNLKKNVKLRDPDSYDGTNPEKLQNFLFLCSLVFKSKAKIATLEYFELVVMAEYPNKDDQPELKANFGTASPEEDAETALEELKMEKHHQATWFFISFAKYKAKTAYNDHNYYHLVMNAMPDQILKELHWVFPMPKSYETLCSMILQIDQRYWNHKKIMELRQKGASKPPATASTAPPRNNSNNNNHQSGNSKSKDNKSNSNRGKTNTSMLTGASSSKTHDNSHLGMDRKLTEAEKKHRRDNGLCLVCGIKGHVAQDCRKARWNQNSTSSLRTRVALVVQASITEEKPKMDDKAKAKESSGSKN</sequence>
<dbReference type="GO" id="GO:0006397">
    <property type="term" value="P:mRNA processing"/>
    <property type="evidence" value="ECO:0007669"/>
    <property type="project" value="UniProtKB-KW"/>
</dbReference>
<feature type="compositionally biased region" description="Basic and acidic residues" evidence="3">
    <location>
        <begin position="42"/>
        <end position="56"/>
    </location>
</feature>
<keyword evidence="2" id="KW-0862">Zinc</keyword>
<dbReference type="InterPro" id="IPR001878">
    <property type="entry name" value="Znf_CCHC"/>
</dbReference>
<dbReference type="GO" id="GO:0003676">
    <property type="term" value="F:nucleic acid binding"/>
    <property type="evidence" value="ECO:0007669"/>
    <property type="project" value="InterPro"/>
</dbReference>
<dbReference type="EMBL" id="KN837209">
    <property type="protein sequence ID" value="KIJ33676.1"/>
    <property type="molecule type" value="Genomic_DNA"/>
</dbReference>
<feature type="region of interest" description="Disordered" evidence="3">
    <location>
        <begin position="451"/>
        <end position="471"/>
    </location>
</feature>
<keyword evidence="1" id="KW-0507">mRNA processing</keyword>
<dbReference type="GO" id="GO:0008270">
    <property type="term" value="F:zinc ion binding"/>
    <property type="evidence" value="ECO:0007669"/>
    <property type="project" value="UniProtKB-KW"/>
</dbReference>
<evidence type="ECO:0000259" key="4">
    <source>
        <dbReference type="PROSITE" id="PS50158"/>
    </source>
</evidence>
<name>A0A0C9V8M1_SPHS4</name>
<reference evidence="5 6" key="1">
    <citation type="submission" date="2014-06" db="EMBL/GenBank/DDBJ databases">
        <title>Evolutionary Origins and Diversification of the Mycorrhizal Mutualists.</title>
        <authorList>
            <consortium name="DOE Joint Genome Institute"/>
            <consortium name="Mycorrhizal Genomics Consortium"/>
            <person name="Kohler A."/>
            <person name="Kuo A."/>
            <person name="Nagy L.G."/>
            <person name="Floudas D."/>
            <person name="Copeland A."/>
            <person name="Barry K.W."/>
            <person name="Cichocki N."/>
            <person name="Veneault-Fourrey C."/>
            <person name="LaButti K."/>
            <person name="Lindquist E.A."/>
            <person name="Lipzen A."/>
            <person name="Lundell T."/>
            <person name="Morin E."/>
            <person name="Murat C."/>
            <person name="Riley R."/>
            <person name="Ohm R."/>
            <person name="Sun H."/>
            <person name="Tunlid A."/>
            <person name="Henrissat B."/>
            <person name="Grigoriev I.V."/>
            <person name="Hibbett D.S."/>
            <person name="Martin F."/>
        </authorList>
    </citation>
    <scope>NUCLEOTIDE SEQUENCE [LARGE SCALE GENOMIC DNA]</scope>
    <source>
        <strain evidence="5 6">SS14</strain>
    </source>
</reference>
<dbReference type="HOGENOM" id="CLU_026031_1_0_1"/>
<proteinExistence type="predicted"/>
<keyword evidence="6" id="KW-1185">Reference proteome</keyword>
<feature type="region of interest" description="Disordered" evidence="3">
    <location>
        <begin position="330"/>
        <end position="394"/>
    </location>
</feature>
<feature type="domain" description="CCHC-type" evidence="4">
    <location>
        <begin position="412"/>
        <end position="427"/>
    </location>
</feature>
<feature type="compositionally biased region" description="Basic and acidic residues" evidence="3">
    <location>
        <begin position="130"/>
        <end position="144"/>
    </location>
</feature>
<feature type="compositionally biased region" description="Polar residues" evidence="3">
    <location>
        <begin position="58"/>
        <end position="73"/>
    </location>
</feature>
<feature type="compositionally biased region" description="Low complexity" evidence="3">
    <location>
        <begin position="333"/>
        <end position="359"/>
    </location>
</feature>
<evidence type="ECO:0000313" key="6">
    <source>
        <dbReference type="Proteomes" id="UP000054279"/>
    </source>
</evidence>
<evidence type="ECO:0000256" key="3">
    <source>
        <dbReference type="SAM" id="MobiDB-lite"/>
    </source>
</evidence>
<organism evidence="5 6">
    <name type="scientific">Sphaerobolus stellatus (strain SS14)</name>
    <dbReference type="NCBI Taxonomy" id="990650"/>
    <lineage>
        <taxon>Eukaryota</taxon>
        <taxon>Fungi</taxon>
        <taxon>Dikarya</taxon>
        <taxon>Basidiomycota</taxon>
        <taxon>Agaricomycotina</taxon>
        <taxon>Agaricomycetes</taxon>
        <taxon>Phallomycetidae</taxon>
        <taxon>Geastrales</taxon>
        <taxon>Sphaerobolaceae</taxon>
        <taxon>Sphaerobolus</taxon>
    </lineage>
</organism>